<dbReference type="FunFam" id="1.20.1050.10:FF:000010">
    <property type="entry name" value="Maleylacetoacetate isomerase isoform 1"/>
    <property type="match status" value="1"/>
</dbReference>
<dbReference type="InterPro" id="IPR036282">
    <property type="entry name" value="Glutathione-S-Trfase_C_sf"/>
</dbReference>
<feature type="domain" description="GST C-terminal" evidence="3">
    <location>
        <begin position="92"/>
        <end position="224"/>
    </location>
</feature>
<dbReference type="PANTHER" id="PTHR42673:SF4">
    <property type="entry name" value="MALEYLACETOACETATE ISOMERASE"/>
    <property type="match status" value="1"/>
</dbReference>
<dbReference type="Proteomes" id="UP000332933">
    <property type="component" value="Unassembled WGS sequence"/>
</dbReference>
<dbReference type="Gene3D" id="1.20.1050.10">
    <property type="match status" value="1"/>
</dbReference>
<dbReference type="GO" id="GO:0004364">
    <property type="term" value="F:glutathione transferase activity"/>
    <property type="evidence" value="ECO:0007669"/>
    <property type="project" value="TreeGrafter"/>
</dbReference>
<comment type="similarity">
    <text evidence="1">Belongs to the GST superfamily. Zeta family.</text>
</comment>
<dbReference type="InterPro" id="IPR004046">
    <property type="entry name" value="GST_C"/>
</dbReference>
<dbReference type="Pfam" id="PF13409">
    <property type="entry name" value="GST_N_2"/>
    <property type="match status" value="1"/>
</dbReference>
<evidence type="ECO:0000313" key="4">
    <source>
        <dbReference type="EMBL" id="KAF0685643.1"/>
    </source>
</evidence>
<evidence type="ECO:0000313" key="5">
    <source>
        <dbReference type="EMBL" id="VFT99139.1"/>
    </source>
</evidence>
<dbReference type="PROSITE" id="PS50405">
    <property type="entry name" value="GST_CTER"/>
    <property type="match status" value="1"/>
</dbReference>
<dbReference type="InterPro" id="IPR005955">
    <property type="entry name" value="GST_Zeta"/>
</dbReference>
<dbReference type="NCBIfam" id="TIGR01262">
    <property type="entry name" value="maiA"/>
    <property type="match status" value="1"/>
</dbReference>
<dbReference type="Gene3D" id="3.40.30.10">
    <property type="entry name" value="Glutaredoxin"/>
    <property type="match status" value="1"/>
</dbReference>
<dbReference type="PROSITE" id="PS50404">
    <property type="entry name" value="GST_NTER"/>
    <property type="match status" value="1"/>
</dbReference>
<dbReference type="OrthoDB" id="202840at2759"/>
<dbReference type="SUPFAM" id="SSF47616">
    <property type="entry name" value="GST C-terminal domain-like"/>
    <property type="match status" value="1"/>
</dbReference>
<dbReference type="GO" id="GO:0006559">
    <property type="term" value="P:L-phenylalanine catabolic process"/>
    <property type="evidence" value="ECO:0007669"/>
    <property type="project" value="TreeGrafter"/>
</dbReference>
<dbReference type="PANTHER" id="PTHR42673">
    <property type="entry name" value="MALEYLACETOACETATE ISOMERASE"/>
    <property type="match status" value="1"/>
</dbReference>
<evidence type="ECO:0000313" key="6">
    <source>
        <dbReference type="Proteomes" id="UP000332933"/>
    </source>
</evidence>
<dbReference type="InterPro" id="IPR036249">
    <property type="entry name" value="Thioredoxin-like_sf"/>
</dbReference>
<protein>
    <submittedName>
        <fullName evidence="5">Aste57867_22479 protein</fullName>
    </submittedName>
</protein>
<accession>A0A485LKC6</accession>
<dbReference type="EMBL" id="CAADRA010007088">
    <property type="protein sequence ID" value="VFT99139.1"/>
    <property type="molecule type" value="Genomic_DNA"/>
</dbReference>
<dbReference type="AlphaFoldDB" id="A0A485LKC6"/>
<dbReference type="InterPro" id="IPR010987">
    <property type="entry name" value="Glutathione-S-Trfase_C-like"/>
</dbReference>
<name>A0A485LKC6_9STRA</name>
<keyword evidence="6" id="KW-1185">Reference proteome</keyword>
<dbReference type="InterPro" id="IPR004045">
    <property type="entry name" value="Glutathione_S-Trfase_N"/>
</dbReference>
<reference evidence="5 6" key="1">
    <citation type="submission" date="2019-03" db="EMBL/GenBank/DDBJ databases">
        <authorList>
            <person name="Gaulin E."/>
            <person name="Dumas B."/>
        </authorList>
    </citation>
    <scope>NUCLEOTIDE SEQUENCE [LARGE SCALE GENOMIC DNA]</scope>
    <source>
        <strain evidence="5">CBS 568.67</strain>
    </source>
</reference>
<dbReference type="GO" id="GO:0005737">
    <property type="term" value="C:cytoplasm"/>
    <property type="evidence" value="ECO:0007669"/>
    <property type="project" value="InterPro"/>
</dbReference>
<dbReference type="CDD" id="cd03191">
    <property type="entry name" value="GST_C_Zeta"/>
    <property type="match status" value="1"/>
</dbReference>
<dbReference type="SUPFAM" id="SSF52833">
    <property type="entry name" value="Thioredoxin-like"/>
    <property type="match status" value="1"/>
</dbReference>
<gene>
    <name evidence="5" type="primary">Aste57867_22479</name>
    <name evidence="4" type="ORF">As57867_022409</name>
    <name evidence="5" type="ORF">ASTE57867_22479</name>
</gene>
<feature type="domain" description="GST N-terminal" evidence="2">
    <location>
        <begin position="6"/>
        <end position="87"/>
    </location>
</feature>
<evidence type="ECO:0000256" key="1">
    <source>
        <dbReference type="ARBA" id="ARBA00010007"/>
    </source>
</evidence>
<dbReference type="GO" id="GO:0016034">
    <property type="term" value="F:maleylacetoacetate isomerase activity"/>
    <property type="evidence" value="ECO:0007669"/>
    <property type="project" value="TreeGrafter"/>
</dbReference>
<proteinExistence type="inferred from homology"/>
<reference evidence="4" key="2">
    <citation type="submission" date="2019-06" db="EMBL/GenBank/DDBJ databases">
        <title>Genomics analysis of Aphanomyces spp. identifies a new class of oomycete effector associated with host adaptation.</title>
        <authorList>
            <person name="Gaulin E."/>
        </authorList>
    </citation>
    <scope>NUCLEOTIDE SEQUENCE</scope>
    <source>
        <strain evidence="4">CBS 578.67</strain>
    </source>
</reference>
<evidence type="ECO:0000259" key="2">
    <source>
        <dbReference type="PROSITE" id="PS50404"/>
    </source>
</evidence>
<organism evidence="5 6">
    <name type="scientific">Aphanomyces stellatus</name>
    <dbReference type="NCBI Taxonomy" id="120398"/>
    <lineage>
        <taxon>Eukaryota</taxon>
        <taxon>Sar</taxon>
        <taxon>Stramenopiles</taxon>
        <taxon>Oomycota</taxon>
        <taxon>Saprolegniomycetes</taxon>
        <taxon>Saprolegniales</taxon>
        <taxon>Verrucalvaceae</taxon>
        <taxon>Aphanomyces</taxon>
    </lineage>
</organism>
<dbReference type="EMBL" id="VJMH01007062">
    <property type="protein sequence ID" value="KAF0685643.1"/>
    <property type="molecule type" value="Genomic_DNA"/>
</dbReference>
<dbReference type="GO" id="GO:0006749">
    <property type="term" value="P:glutathione metabolic process"/>
    <property type="evidence" value="ECO:0007669"/>
    <property type="project" value="TreeGrafter"/>
</dbReference>
<sequence length="224" mass="24916">MKMAACRPVVYSFGKSSCSWRVRAALAFKGFPFDYVSVNTKRGENLSEAYRKLNPNQKIPALSIDGTLLTQSSAILAYLEETRPDPPLLPSDPLQRADIRSFCDIIGADIQPIQNLAVLREISKNVPKEEEAATRDKWVAKWVTRGFGALESRLQGTAGKYCYGDSFTLADIYLFPQVNNARFFHVDLTPFPTITRIANTLATEDAFASTHPSKMPDGEDTFKA</sequence>
<dbReference type="SFLD" id="SFLDS00019">
    <property type="entry name" value="Glutathione_Transferase_(cytos"/>
    <property type="match status" value="1"/>
</dbReference>
<dbReference type="Pfam" id="PF14497">
    <property type="entry name" value="GST_C_3"/>
    <property type="match status" value="1"/>
</dbReference>
<dbReference type="InterPro" id="IPR040079">
    <property type="entry name" value="Glutathione_S-Trfase"/>
</dbReference>
<dbReference type="InterPro" id="IPR034330">
    <property type="entry name" value="GST_Zeta_C"/>
</dbReference>
<dbReference type="SFLD" id="SFLDG00358">
    <property type="entry name" value="Main_(cytGST)"/>
    <property type="match status" value="1"/>
</dbReference>
<evidence type="ECO:0000259" key="3">
    <source>
        <dbReference type="PROSITE" id="PS50405"/>
    </source>
</evidence>